<feature type="region of interest" description="Disordered" evidence="9">
    <location>
        <begin position="616"/>
        <end position="640"/>
    </location>
</feature>
<feature type="binding site" evidence="7">
    <location>
        <position position="521"/>
    </location>
    <ligand>
        <name>Ca(2+)</name>
        <dbReference type="ChEBI" id="CHEBI:29108"/>
    </ligand>
</feature>
<dbReference type="InterPro" id="IPR050819">
    <property type="entry name" value="Tripeptidyl-peptidase_I"/>
</dbReference>
<keyword evidence="10" id="KW-0732">Signal</keyword>
<dbReference type="InterPro" id="IPR030400">
    <property type="entry name" value="Sedolisin_dom"/>
</dbReference>
<dbReference type="CDD" id="cd00146">
    <property type="entry name" value="PKD"/>
    <property type="match status" value="1"/>
</dbReference>
<dbReference type="InterPro" id="IPR036852">
    <property type="entry name" value="Peptidase_S8/S53_dom_sf"/>
</dbReference>
<dbReference type="SMART" id="SM00944">
    <property type="entry name" value="Pro-kuma_activ"/>
    <property type="match status" value="1"/>
</dbReference>
<dbReference type="CDD" id="cd11377">
    <property type="entry name" value="Pro-peptidase_S53"/>
    <property type="match status" value="1"/>
</dbReference>
<dbReference type="InterPro" id="IPR000601">
    <property type="entry name" value="PKD_dom"/>
</dbReference>
<dbReference type="GO" id="GO:0008240">
    <property type="term" value="F:tripeptidyl-peptidase activity"/>
    <property type="evidence" value="ECO:0007669"/>
    <property type="project" value="TreeGrafter"/>
</dbReference>
<feature type="region of interest" description="Disordered" evidence="9">
    <location>
        <begin position="539"/>
        <end position="561"/>
    </location>
</feature>
<proteinExistence type="inferred from homology"/>
<comment type="caution">
    <text evidence="8">Lacks conserved residue(s) required for the propagation of feature annotation.</text>
</comment>
<feature type="compositionally biased region" description="Polar residues" evidence="9">
    <location>
        <begin position="616"/>
        <end position="627"/>
    </location>
</feature>
<protein>
    <submittedName>
        <fullName evidence="13">PKD domain-containing protein</fullName>
    </submittedName>
</protein>
<evidence type="ECO:0000256" key="4">
    <source>
        <dbReference type="ARBA" id="ARBA00022825"/>
    </source>
</evidence>
<dbReference type="Pfam" id="PF18911">
    <property type="entry name" value="PKD_4"/>
    <property type="match status" value="1"/>
</dbReference>
<dbReference type="InterPro" id="IPR022409">
    <property type="entry name" value="PKD/Chitinase_dom"/>
</dbReference>
<feature type="binding site" evidence="7">
    <location>
        <position position="523"/>
    </location>
    <ligand>
        <name>Ca(2+)</name>
        <dbReference type="ChEBI" id="CHEBI:29108"/>
    </ligand>
</feature>
<reference evidence="13" key="1">
    <citation type="submission" date="2021-11" db="EMBL/GenBank/DDBJ databases">
        <title>BS-T2-15 a new species belonging to the Comamonadaceae family isolated from the soil of a French oak forest.</title>
        <authorList>
            <person name="Mieszkin S."/>
            <person name="Alain K."/>
        </authorList>
    </citation>
    <scope>NUCLEOTIDE SEQUENCE</scope>
    <source>
        <strain evidence="13">BS-T2-15</strain>
    </source>
</reference>
<feature type="chain" id="PRO_5040894866" evidence="10">
    <location>
        <begin position="19"/>
        <end position="797"/>
    </location>
</feature>
<dbReference type="GO" id="GO:0004252">
    <property type="term" value="F:serine-type endopeptidase activity"/>
    <property type="evidence" value="ECO:0007669"/>
    <property type="project" value="UniProtKB-UniRule"/>
</dbReference>
<comment type="cofactor">
    <cofactor evidence="7">
        <name>Ca(2+)</name>
        <dbReference type="ChEBI" id="CHEBI:29108"/>
    </cofactor>
    <text evidence="7">Binds 1 Ca(2+) ion per subunit.</text>
</comment>
<feature type="binding site" evidence="7">
    <location>
        <position position="509"/>
    </location>
    <ligand>
        <name>Ca(2+)</name>
        <dbReference type="ChEBI" id="CHEBI:29108"/>
    </ligand>
</feature>
<dbReference type="PROSITE" id="PS50093">
    <property type="entry name" value="PKD"/>
    <property type="match status" value="1"/>
</dbReference>
<feature type="binding site" evidence="7">
    <location>
        <position position="508"/>
    </location>
    <ligand>
        <name>Ca(2+)</name>
        <dbReference type="ChEBI" id="CHEBI:29108"/>
    </ligand>
</feature>
<sequence>MKVLSALMASVFALSAHAATSEAWVATSTKAHDPRAAVHVAPLRAGEQVPVVVSLKLRNKADLDAFTAKLMAGAPGVRPLTSAEFMAKYAPTAAQAQAVVAYLRAQGFSNIEVAPNNLLVSATATAGALRTAFKADLHEYNVNGRRAYANVTDALVPESLSSTVNAVVGLQTVHTMHTHAQRKLSTDAVTPQAVSGVSIPNFASIYGASSLPSATTGTIGIITAGSLTQTITDLKSFASSAGYPVPNVTKTVVGTAGTSTSGTDEWNMDSQSSLAAAGGTISSMILYNVTDLNDSSLTNGYNKAVTDNKARAINVSLGGCENDEGSVESTQDAIFQSAVAQGQMFSVSSGDSGAYECGATGGKAQSYPAVSPYVMAIGGTTLSSSGGTWQSETVWSCTSASSCQQSSSGGAGGGPSLTEKAPSWQTAAGVLGTSTMRGVPDISFDASPNSGALVLINGSQTQIGGTSLAAPLWAGFWTRIQAAHGNTLPFPAQTLYQGAATHPTWFHDVTSGNQGYAAATGWDYASGYGSVQIANFSSAFSTTPPPPPPPPPSGPAANFTDTVSGLTVSFVDTSTDSSGTITSRSWNFGDGSTSTAQNPSHTYASANSYTVTETVTDSNSQSNAHSATVTVTTTPPPPPPPPPSVVVNGGFEGSASPWTVSSGVWCTNSTCSGETAHAGTGFLWLDGYGSTHTDTASQSITIPAGKTSATLTFYLHIDTAETTKTTAYDTLTVGVTSGSTTTTVGTYSNLNAATGYVQKTISLNAYIGKTVTLKFTGKEDSSAQTSFVIDDVAVTTN</sequence>
<dbReference type="PROSITE" id="PS00138">
    <property type="entry name" value="SUBTILASE_SER"/>
    <property type="match status" value="1"/>
</dbReference>
<feature type="domain" description="PKD" evidence="11">
    <location>
        <begin position="551"/>
        <end position="632"/>
    </location>
</feature>
<evidence type="ECO:0000256" key="8">
    <source>
        <dbReference type="PROSITE-ProRule" id="PRU01240"/>
    </source>
</evidence>
<feature type="compositionally biased region" description="Pro residues" evidence="9">
    <location>
        <begin position="543"/>
        <end position="554"/>
    </location>
</feature>
<evidence type="ECO:0000259" key="12">
    <source>
        <dbReference type="PROSITE" id="PS51695"/>
    </source>
</evidence>
<keyword evidence="1 7" id="KW-0645">Protease</keyword>
<dbReference type="Proteomes" id="UP001139353">
    <property type="component" value="Unassembled WGS sequence"/>
</dbReference>
<evidence type="ECO:0000256" key="2">
    <source>
        <dbReference type="ARBA" id="ARBA00022723"/>
    </source>
</evidence>
<dbReference type="Gene3D" id="3.40.50.200">
    <property type="entry name" value="Peptidase S8/S53 domain"/>
    <property type="match status" value="1"/>
</dbReference>
<dbReference type="PANTHER" id="PTHR14218">
    <property type="entry name" value="PROTEASE S8 TRIPEPTIDYL PEPTIDASE I CLN2"/>
    <property type="match status" value="1"/>
</dbReference>
<evidence type="ECO:0000256" key="7">
    <source>
        <dbReference type="PROSITE-ProRule" id="PRU01032"/>
    </source>
</evidence>
<keyword evidence="14" id="KW-1185">Reference proteome</keyword>
<dbReference type="GO" id="GO:0046872">
    <property type="term" value="F:metal ion binding"/>
    <property type="evidence" value="ECO:0007669"/>
    <property type="project" value="UniProtKB-UniRule"/>
</dbReference>
<evidence type="ECO:0000256" key="6">
    <source>
        <dbReference type="ARBA" id="ARBA00023145"/>
    </source>
</evidence>
<dbReference type="InterPro" id="IPR013783">
    <property type="entry name" value="Ig-like_fold"/>
</dbReference>
<evidence type="ECO:0000256" key="3">
    <source>
        <dbReference type="ARBA" id="ARBA00022801"/>
    </source>
</evidence>
<dbReference type="PROSITE" id="PS51695">
    <property type="entry name" value="SEDOLISIN"/>
    <property type="match status" value="1"/>
</dbReference>
<name>A0A9X1YKQ7_9BURK</name>
<evidence type="ECO:0000256" key="5">
    <source>
        <dbReference type="ARBA" id="ARBA00022837"/>
    </source>
</evidence>
<feature type="active site" description="Charge relay system" evidence="7">
    <location>
        <position position="269"/>
    </location>
</feature>
<dbReference type="EMBL" id="JAJLJH010000007">
    <property type="protein sequence ID" value="MCK9688094.1"/>
    <property type="molecule type" value="Genomic_DNA"/>
</dbReference>
<dbReference type="RefSeq" id="WP_275684139.1">
    <property type="nucleotide sequence ID" value="NZ_JAJLJH010000007.1"/>
</dbReference>
<organism evidence="13 14">
    <name type="scientific">Scleromatobacter humisilvae</name>
    <dbReference type="NCBI Taxonomy" id="2897159"/>
    <lineage>
        <taxon>Bacteria</taxon>
        <taxon>Pseudomonadati</taxon>
        <taxon>Pseudomonadota</taxon>
        <taxon>Betaproteobacteria</taxon>
        <taxon>Burkholderiales</taxon>
        <taxon>Sphaerotilaceae</taxon>
        <taxon>Scleromatobacter</taxon>
    </lineage>
</organism>
<gene>
    <name evidence="13" type="ORF">LPC04_20510</name>
</gene>
<comment type="caution">
    <text evidence="13">The sequence shown here is derived from an EMBL/GenBank/DDBJ whole genome shotgun (WGS) entry which is preliminary data.</text>
</comment>
<comment type="similarity">
    <text evidence="8">Belongs to the peptidase S8 family.</text>
</comment>
<evidence type="ECO:0000313" key="14">
    <source>
        <dbReference type="Proteomes" id="UP001139353"/>
    </source>
</evidence>
<keyword evidence="6" id="KW-0865">Zymogen</keyword>
<dbReference type="Pfam" id="PF09286">
    <property type="entry name" value="Pro-kuma_activ"/>
    <property type="match status" value="1"/>
</dbReference>
<dbReference type="InterPro" id="IPR015366">
    <property type="entry name" value="S53_propep"/>
</dbReference>
<dbReference type="PANTHER" id="PTHR14218:SF15">
    <property type="entry name" value="TRIPEPTIDYL-PEPTIDASE 1"/>
    <property type="match status" value="1"/>
</dbReference>
<evidence type="ECO:0000256" key="10">
    <source>
        <dbReference type="SAM" id="SignalP"/>
    </source>
</evidence>
<keyword evidence="5 7" id="KW-0106">Calcium</keyword>
<dbReference type="GO" id="GO:0006508">
    <property type="term" value="P:proteolysis"/>
    <property type="evidence" value="ECO:0007669"/>
    <property type="project" value="UniProtKB-KW"/>
</dbReference>
<dbReference type="PROSITE" id="PS51892">
    <property type="entry name" value="SUBTILASE"/>
    <property type="match status" value="1"/>
</dbReference>
<feature type="signal peptide" evidence="10">
    <location>
        <begin position="1"/>
        <end position="18"/>
    </location>
</feature>
<evidence type="ECO:0000256" key="9">
    <source>
        <dbReference type="SAM" id="MobiDB-lite"/>
    </source>
</evidence>
<dbReference type="Gene3D" id="2.60.40.10">
    <property type="entry name" value="Immunoglobulins"/>
    <property type="match status" value="1"/>
</dbReference>
<feature type="active site" description="Charge relay system" evidence="7">
    <location>
        <position position="467"/>
    </location>
</feature>
<keyword evidence="3 7" id="KW-0378">Hydrolase</keyword>
<accession>A0A9X1YKQ7</accession>
<evidence type="ECO:0000313" key="13">
    <source>
        <dbReference type="EMBL" id="MCK9688094.1"/>
    </source>
</evidence>
<dbReference type="InterPro" id="IPR023828">
    <property type="entry name" value="Peptidase_S8_Ser-AS"/>
</dbReference>
<evidence type="ECO:0000259" key="11">
    <source>
        <dbReference type="PROSITE" id="PS50093"/>
    </source>
</evidence>
<dbReference type="SUPFAM" id="SSF52743">
    <property type="entry name" value="Subtilisin-like"/>
    <property type="match status" value="1"/>
</dbReference>
<keyword evidence="2 7" id="KW-0479">Metal-binding</keyword>
<dbReference type="Gene3D" id="2.60.120.260">
    <property type="entry name" value="Galactose-binding domain-like"/>
    <property type="match status" value="1"/>
</dbReference>
<keyword evidence="4 7" id="KW-0720">Serine protease</keyword>
<dbReference type="SUPFAM" id="SSF49299">
    <property type="entry name" value="PKD domain"/>
    <property type="match status" value="1"/>
</dbReference>
<dbReference type="SUPFAM" id="SSF54897">
    <property type="entry name" value="Protease propeptides/inhibitors"/>
    <property type="match status" value="1"/>
</dbReference>
<dbReference type="CDD" id="cd04056">
    <property type="entry name" value="Peptidases_S53"/>
    <property type="match status" value="1"/>
</dbReference>
<feature type="domain" description="Peptidase S53" evidence="12">
    <location>
        <begin position="196"/>
        <end position="543"/>
    </location>
</feature>
<evidence type="ECO:0000256" key="1">
    <source>
        <dbReference type="ARBA" id="ARBA00022670"/>
    </source>
</evidence>
<feature type="active site" description="Charge relay system" evidence="7">
    <location>
        <position position="265"/>
    </location>
</feature>
<dbReference type="AlphaFoldDB" id="A0A9X1YKQ7"/>
<dbReference type="SMART" id="SM00089">
    <property type="entry name" value="PKD"/>
    <property type="match status" value="1"/>
</dbReference>
<dbReference type="InterPro" id="IPR035986">
    <property type="entry name" value="PKD_dom_sf"/>
</dbReference>